<feature type="signal peptide" evidence="2">
    <location>
        <begin position="1"/>
        <end position="22"/>
    </location>
</feature>
<gene>
    <name evidence="3" type="ORF">SAMN04488543_2761</name>
</gene>
<accession>A0A1H1WK62</accession>
<dbReference type="InterPro" id="IPR015943">
    <property type="entry name" value="WD40/YVTN_repeat-like_dom_sf"/>
</dbReference>
<keyword evidence="4" id="KW-1185">Reference proteome</keyword>
<evidence type="ECO:0000313" key="4">
    <source>
        <dbReference type="Proteomes" id="UP000199092"/>
    </source>
</evidence>
<feature type="region of interest" description="Disordered" evidence="1">
    <location>
        <begin position="29"/>
        <end position="55"/>
    </location>
</feature>
<organism evidence="3 4">
    <name type="scientific">Friedmanniella luteola</name>
    <dbReference type="NCBI Taxonomy" id="546871"/>
    <lineage>
        <taxon>Bacteria</taxon>
        <taxon>Bacillati</taxon>
        <taxon>Actinomycetota</taxon>
        <taxon>Actinomycetes</taxon>
        <taxon>Propionibacteriales</taxon>
        <taxon>Nocardioidaceae</taxon>
        <taxon>Friedmanniella</taxon>
    </lineage>
</organism>
<evidence type="ECO:0000256" key="2">
    <source>
        <dbReference type="SAM" id="SignalP"/>
    </source>
</evidence>
<dbReference type="Proteomes" id="UP000199092">
    <property type="component" value="Chromosome I"/>
</dbReference>
<dbReference type="SUPFAM" id="SSF51004">
    <property type="entry name" value="C-terminal (heme d1) domain of cytochrome cd1-nitrite reductase"/>
    <property type="match status" value="1"/>
</dbReference>
<dbReference type="Gene3D" id="2.130.10.10">
    <property type="entry name" value="YVTN repeat-like/Quinoprotein amine dehydrogenase"/>
    <property type="match status" value="2"/>
</dbReference>
<dbReference type="PANTHER" id="PTHR47197">
    <property type="entry name" value="PROTEIN NIRF"/>
    <property type="match status" value="1"/>
</dbReference>
<sequence length="374" mass="38632">MAALSQQRVPMLVALLALLALAMPACTVSGTRSPSARSSPAPSTSATRPAVEPTSSTVKIAGRVAVAHPPPKMAIDPDNELYTSDHGTVTITDIDKAESGEFPRDSIEIGVVSGGLAVDPASGLLYAGTQTSTGQGVVAVVNIDRRLDNQTGAPRKFEVVDRIPLRSRGVPHQLALDREAHSLFVLTSALGTVAVIDTRNREIVAALPVGFRQSGGHEAVALGVDVDTRAGTAIVSGSARSWIIDTTSLTMTAVETGGGGPVTVDSTTGQAFIPNEGDGTVTVLDTTTGAIKKTIQAAFHSGTGALAINPDLQLAYLPVAQDGMLLVLDTKTLRLVRKIPPPVHAHSWGELAVDTTTNFLYAADGGTVTIVTSI</sequence>
<evidence type="ECO:0000256" key="1">
    <source>
        <dbReference type="SAM" id="MobiDB-lite"/>
    </source>
</evidence>
<dbReference type="GO" id="GO:0003677">
    <property type="term" value="F:DNA binding"/>
    <property type="evidence" value="ECO:0007669"/>
    <property type="project" value="UniProtKB-KW"/>
</dbReference>
<keyword evidence="3" id="KW-0238">DNA-binding</keyword>
<protein>
    <submittedName>
        <fullName evidence="3">DNA-binding beta-propeller fold protein YncE</fullName>
    </submittedName>
</protein>
<feature type="compositionally biased region" description="Low complexity" evidence="1">
    <location>
        <begin position="29"/>
        <end position="50"/>
    </location>
</feature>
<dbReference type="InterPro" id="IPR051200">
    <property type="entry name" value="Host-pathogen_enzymatic-act"/>
</dbReference>
<dbReference type="PANTHER" id="PTHR47197:SF3">
    <property type="entry name" value="DIHYDRO-HEME D1 DEHYDROGENASE"/>
    <property type="match status" value="1"/>
</dbReference>
<reference evidence="3 4" key="1">
    <citation type="submission" date="2016-10" db="EMBL/GenBank/DDBJ databases">
        <authorList>
            <person name="de Groot N.N."/>
        </authorList>
    </citation>
    <scope>NUCLEOTIDE SEQUENCE [LARGE SCALE GENOMIC DNA]</scope>
    <source>
        <strain evidence="3 4">DSM 21741</strain>
    </source>
</reference>
<dbReference type="STRING" id="546871.SAMN04488543_2761"/>
<proteinExistence type="predicted"/>
<keyword evidence="2" id="KW-0732">Signal</keyword>
<name>A0A1H1WK62_9ACTN</name>
<feature type="chain" id="PRO_5038814971" evidence="2">
    <location>
        <begin position="23"/>
        <end position="374"/>
    </location>
</feature>
<dbReference type="InterPro" id="IPR011048">
    <property type="entry name" value="Haem_d1_sf"/>
</dbReference>
<evidence type="ECO:0000313" key="3">
    <source>
        <dbReference type="EMBL" id="SDS97708.1"/>
    </source>
</evidence>
<dbReference type="AlphaFoldDB" id="A0A1H1WK62"/>
<dbReference type="EMBL" id="LT629749">
    <property type="protein sequence ID" value="SDS97708.1"/>
    <property type="molecule type" value="Genomic_DNA"/>
</dbReference>